<dbReference type="InParanoid" id="E9I6T5"/>
<accession>E9I6T5</accession>
<feature type="compositionally biased region" description="Basic and acidic residues" evidence="1">
    <location>
        <begin position="104"/>
        <end position="119"/>
    </location>
</feature>
<feature type="region of interest" description="Disordered" evidence="1">
    <location>
        <begin position="330"/>
        <end position="364"/>
    </location>
</feature>
<dbReference type="HOGENOM" id="CLU_762016_0_0_1"/>
<gene>
    <name evidence="2" type="ORF">DAPPUDRAFT_124661</name>
</gene>
<keyword evidence="3" id="KW-1185">Reference proteome</keyword>
<feature type="compositionally biased region" description="Gly residues" evidence="1">
    <location>
        <begin position="259"/>
        <end position="282"/>
    </location>
</feature>
<feature type="compositionally biased region" description="Gly residues" evidence="1">
    <location>
        <begin position="351"/>
        <end position="364"/>
    </location>
</feature>
<proteinExistence type="predicted"/>
<name>E9I6T5_DAPPU</name>
<dbReference type="AlphaFoldDB" id="E9I6T5"/>
<feature type="non-terminal residue" evidence="2">
    <location>
        <position position="1"/>
    </location>
</feature>
<protein>
    <submittedName>
        <fullName evidence="2">Uncharacterized protein</fullName>
    </submittedName>
</protein>
<reference evidence="2 3" key="1">
    <citation type="journal article" date="2011" name="Science">
        <title>The ecoresponsive genome of Daphnia pulex.</title>
        <authorList>
            <person name="Colbourne J.K."/>
            <person name="Pfrender M.E."/>
            <person name="Gilbert D."/>
            <person name="Thomas W.K."/>
            <person name="Tucker A."/>
            <person name="Oakley T.H."/>
            <person name="Tokishita S."/>
            <person name="Aerts A."/>
            <person name="Arnold G.J."/>
            <person name="Basu M.K."/>
            <person name="Bauer D.J."/>
            <person name="Caceres C.E."/>
            <person name="Carmel L."/>
            <person name="Casola C."/>
            <person name="Choi J.H."/>
            <person name="Detter J.C."/>
            <person name="Dong Q."/>
            <person name="Dusheyko S."/>
            <person name="Eads B.D."/>
            <person name="Frohlich T."/>
            <person name="Geiler-Samerotte K.A."/>
            <person name="Gerlach D."/>
            <person name="Hatcher P."/>
            <person name="Jogdeo S."/>
            <person name="Krijgsveld J."/>
            <person name="Kriventseva E.V."/>
            <person name="Kultz D."/>
            <person name="Laforsch C."/>
            <person name="Lindquist E."/>
            <person name="Lopez J."/>
            <person name="Manak J.R."/>
            <person name="Muller J."/>
            <person name="Pangilinan J."/>
            <person name="Patwardhan R.P."/>
            <person name="Pitluck S."/>
            <person name="Pritham E.J."/>
            <person name="Rechtsteiner A."/>
            <person name="Rho M."/>
            <person name="Rogozin I.B."/>
            <person name="Sakarya O."/>
            <person name="Salamov A."/>
            <person name="Schaack S."/>
            <person name="Shapiro H."/>
            <person name="Shiga Y."/>
            <person name="Skalitzky C."/>
            <person name="Smith Z."/>
            <person name="Souvorov A."/>
            <person name="Sung W."/>
            <person name="Tang Z."/>
            <person name="Tsuchiya D."/>
            <person name="Tu H."/>
            <person name="Vos H."/>
            <person name="Wang M."/>
            <person name="Wolf Y.I."/>
            <person name="Yamagata H."/>
            <person name="Yamada T."/>
            <person name="Ye Y."/>
            <person name="Shaw J.R."/>
            <person name="Andrews J."/>
            <person name="Crease T.J."/>
            <person name="Tang H."/>
            <person name="Lucas S.M."/>
            <person name="Robertson H.M."/>
            <person name="Bork P."/>
            <person name="Koonin E.V."/>
            <person name="Zdobnov E.M."/>
            <person name="Grigoriev I.V."/>
            <person name="Lynch M."/>
            <person name="Boore J.L."/>
        </authorList>
    </citation>
    <scope>NUCLEOTIDE SEQUENCE [LARGE SCALE GENOMIC DNA]</scope>
</reference>
<dbReference type="EMBL" id="GL736682">
    <property type="protein sequence ID" value="EFX60295.1"/>
    <property type="molecule type" value="Genomic_DNA"/>
</dbReference>
<evidence type="ECO:0000256" key="1">
    <source>
        <dbReference type="SAM" id="MobiDB-lite"/>
    </source>
</evidence>
<feature type="compositionally biased region" description="Low complexity" evidence="1">
    <location>
        <begin position="44"/>
        <end position="59"/>
    </location>
</feature>
<feature type="region of interest" description="Disordered" evidence="1">
    <location>
        <begin position="1"/>
        <end position="302"/>
    </location>
</feature>
<feature type="compositionally biased region" description="Gly residues" evidence="1">
    <location>
        <begin position="223"/>
        <end position="250"/>
    </location>
</feature>
<feature type="compositionally biased region" description="Basic and acidic residues" evidence="1">
    <location>
        <begin position="157"/>
        <end position="174"/>
    </location>
</feature>
<feature type="non-terminal residue" evidence="2">
    <location>
        <position position="364"/>
    </location>
</feature>
<evidence type="ECO:0000313" key="2">
    <source>
        <dbReference type="EMBL" id="EFX60295.1"/>
    </source>
</evidence>
<evidence type="ECO:0000313" key="3">
    <source>
        <dbReference type="Proteomes" id="UP000000305"/>
    </source>
</evidence>
<feature type="compositionally biased region" description="Acidic residues" evidence="1">
    <location>
        <begin position="120"/>
        <end position="137"/>
    </location>
</feature>
<dbReference type="Proteomes" id="UP000000305">
    <property type="component" value="Unassembled WGS sequence"/>
</dbReference>
<feature type="compositionally biased region" description="Basic and acidic residues" evidence="1">
    <location>
        <begin position="85"/>
        <end position="97"/>
    </location>
</feature>
<organism evidence="2 3">
    <name type="scientific">Daphnia pulex</name>
    <name type="common">Water flea</name>
    <dbReference type="NCBI Taxonomy" id="6669"/>
    <lineage>
        <taxon>Eukaryota</taxon>
        <taxon>Metazoa</taxon>
        <taxon>Ecdysozoa</taxon>
        <taxon>Arthropoda</taxon>
        <taxon>Crustacea</taxon>
        <taxon>Branchiopoda</taxon>
        <taxon>Diplostraca</taxon>
        <taxon>Cladocera</taxon>
        <taxon>Anomopoda</taxon>
        <taxon>Daphniidae</taxon>
        <taxon>Daphnia</taxon>
    </lineage>
</organism>
<sequence length="364" mass="38610">EKKRETVEVEEEEESTENEKEEPQPQSAGSGRRYLPFFAHLQKEQQQQQQPEVSAAAVVSEDEQQPTTPGPLRYVSVIQRTPLFRPREPEAEKKRELVQPSPKPKKEPLPEADKGVLNREDEEEEDKEEDDDDDDAVTEAAMPVQEAPIDYHVPRAKSPDNVDEPERPRGEVRETAASARRRAREAADNGAIDMRCVRPRLSASPRRRGGNHHHDSKPMDGDNGCGGGGGGGGNGGGGSNSGSGGGGGYSDSGNRSYQMGGGGGGGMSGFSGGSDSGNGGGNDNHLPYGDGSLPLDGCGNEFDYTRLEQLGPLPSLNDVLPSMRSFHPSLYARLQEPPRYANPPDLDRPPGVGGGGGGPGGGPG</sequence>
<dbReference type="KEGG" id="dpx:DAPPUDRAFT_124661"/>